<sequence length="143" mass="16835">MRRVSRISACHAHLCAIRQAVIFHFSHSRSDQICMRVRITHICTQVVCFFICSFYTVTYPTCFHYLLFHCITYHTILFFFFFFFFFFWFGNWVCLYHRLDRGLSTLGIEWAAVVFYPSVLVLSGALSLLTRPVVRFLGTSSAE</sequence>
<proteinExistence type="predicted"/>
<feature type="transmembrane region" description="Helical" evidence="1">
    <location>
        <begin position="63"/>
        <end position="89"/>
    </location>
</feature>
<dbReference type="EMBL" id="VXIS01000064">
    <property type="protein sequence ID" value="KAA8908831.1"/>
    <property type="molecule type" value="Genomic_DNA"/>
</dbReference>
<organism evidence="2 3">
    <name type="scientific">Sphaerosporella brunnea</name>
    <dbReference type="NCBI Taxonomy" id="1250544"/>
    <lineage>
        <taxon>Eukaryota</taxon>
        <taxon>Fungi</taxon>
        <taxon>Dikarya</taxon>
        <taxon>Ascomycota</taxon>
        <taxon>Pezizomycotina</taxon>
        <taxon>Pezizomycetes</taxon>
        <taxon>Pezizales</taxon>
        <taxon>Pyronemataceae</taxon>
        <taxon>Sphaerosporella</taxon>
    </lineage>
</organism>
<keyword evidence="1" id="KW-0472">Membrane</keyword>
<evidence type="ECO:0000256" key="1">
    <source>
        <dbReference type="SAM" id="Phobius"/>
    </source>
</evidence>
<evidence type="ECO:0000313" key="2">
    <source>
        <dbReference type="EMBL" id="KAA8908831.1"/>
    </source>
</evidence>
<protein>
    <submittedName>
        <fullName evidence="2">Uncharacterized protein</fullName>
    </submittedName>
</protein>
<dbReference type="AlphaFoldDB" id="A0A5J5F0B1"/>
<keyword evidence="3" id="KW-1185">Reference proteome</keyword>
<name>A0A5J5F0B1_9PEZI</name>
<evidence type="ECO:0000313" key="3">
    <source>
        <dbReference type="Proteomes" id="UP000326924"/>
    </source>
</evidence>
<feature type="transmembrane region" description="Helical" evidence="1">
    <location>
        <begin position="110"/>
        <end position="129"/>
    </location>
</feature>
<keyword evidence="1" id="KW-1133">Transmembrane helix</keyword>
<dbReference type="InParanoid" id="A0A5J5F0B1"/>
<feature type="transmembrane region" description="Helical" evidence="1">
    <location>
        <begin position="39"/>
        <end position="57"/>
    </location>
</feature>
<accession>A0A5J5F0B1</accession>
<gene>
    <name evidence="2" type="ORF">FN846DRAFT_646918</name>
</gene>
<dbReference type="Proteomes" id="UP000326924">
    <property type="component" value="Unassembled WGS sequence"/>
</dbReference>
<reference evidence="2 3" key="1">
    <citation type="submission" date="2019-09" db="EMBL/GenBank/DDBJ databases">
        <title>Draft genome of the ectomycorrhizal ascomycete Sphaerosporella brunnea.</title>
        <authorList>
            <consortium name="DOE Joint Genome Institute"/>
            <person name="Benucci G.M."/>
            <person name="Marozzi G."/>
            <person name="Antonielli L."/>
            <person name="Sanchez S."/>
            <person name="Marco P."/>
            <person name="Wang X."/>
            <person name="Falini L.B."/>
            <person name="Barry K."/>
            <person name="Haridas S."/>
            <person name="Lipzen A."/>
            <person name="Labutti K."/>
            <person name="Grigoriev I.V."/>
            <person name="Murat C."/>
            <person name="Martin F."/>
            <person name="Albertini E."/>
            <person name="Donnini D."/>
            <person name="Bonito G."/>
        </authorList>
    </citation>
    <scope>NUCLEOTIDE SEQUENCE [LARGE SCALE GENOMIC DNA]</scope>
    <source>
        <strain evidence="2 3">Sb_GMNB300</strain>
    </source>
</reference>
<keyword evidence="1" id="KW-0812">Transmembrane</keyword>
<comment type="caution">
    <text evidence="2">The sequence shown here is derived from an EMBL/GenBank/DDBJ whole genome shotgun (WGS) entry which is preliminary data.</text>
</comment>